<reference evidence="2" key="1">
    <citation type="submission" date="2024-03" db="EMBL/GenBank/DDBJ databases">
        <title>Diverse circular DNA viruses in blood, oral, and fecal samples of captive lemurs.</title>
        <authorList>
            <person name="Paietta E.N."/>
            <person name="Kraberger S."/>
            <person name="Lund M.C."/>
            <person name="Custer J.M."/>
            <person name="Vargas K.M."/>
            <person name="Ehmke E.E."/>
            <person name="Yoder A.D."/>
            <person name="Varsani A."/>
        </authorList>
    </citation>
    <scope>NUCLEOTIDE SEQUENCE</scope>
    <source>
        <strain evidence="2">Duke_18_52</strain>
        <strain evidence="3">Duke_28FS_73</strain>
        <strain evidence="4">Duke_43SS_59</strain>
    </source>
</reference>
<feature type="domain" description="Replication-associated protein ORF2/G2P" evidence="1">
    <location>
        <begin position="81"/>
        <end position="206"/>
    </location>
</feature>
<evidence type="ECO:0000313" key="3">
    <source>
        <dbReference type="EMBL" id="XCD07795.1"/>
    </source>
</evidence>
<accession>A0AAU8AVY2</accession>
<evidence type="ECO:0000313" key="2">
    <source>
        <dbReference type="EMBL" id="XCD03341.1"/>
    </source>
</evidence>
<organism evidence="2">
    <name type="scientific">Dulem virus 194</name>
    <dbReference type="NCBI Taxonomy" id="3145671"/>
    <lineage>
        <taxon>Viruses</taxon>
        <taxon>Monodnaviria</taxon>
        <taxon>Sangervirae</taxon>
        <taxon>Phixviricota</taxon>
        <taxon>Malgrandaviricetes</taxon>
        <taxon>Petitvirales</taxon>
        <taxon>Microviridae</taxon>
        <taxon>Microvirus</taxon>
    </lineage>
</organism>
<dbReference type="Pfam" id="PF23343">
    <property type="entry name" value="REP_ORF2-G2P"/>
    <property type="match status" value="1"/>
</dbReference>
<sequence>MACLHPNYVIWKPNDFDGTRDFRFCGSASALTADLLKPESDVSRGTQLVPCGKCMGCRLDRASAWADRMLIEFKDNGDKAIFVTLTYNDDHLPEVVTDDNRKLSSLSVRDTQLFLKRLRKAFSPNRIRFYLAGEYGPKTHRPHYHAILFGLSLDDFPDAIVHSFNGLGQPLYQSDVLAGLWQNGFVSLAPATRDTASYCARYTMKKRYKGEDVWLDPAQQPEFSTQSRRPGIGLLHAKELLASGDKAFVCDSNALNPSLREIYLGRAFMRNVHNKLVKDIVSRETEIRDLKGLELENPDADSYIDSLRSEIDSLLSEFGEISSRAFNRAQASLYRTFTNLSDRECNIEDYYRDKEEYFLSRIGLLPERR</sequence>
<dbReference type="EMBL" id="PP511890">
    <property type="protein sequence ID" value="XCD08555.1"/>
    <property type="molecule type" value="Genomic_DNA"/>
</dbReference>
<dbReference type="InterPro" id="IPR056906">
    <property type="entry name" value="ORF2/G2P_dom"/>
</dbReference>
<dbReference type="EMBL" id="PP511345">
    <property type="protein sequence ID" value="XCD03341.1"/>
    <property type="molecule type" value="Genomic_DNA"/>
</dbReference>
<evidence type="ECO:0000313" key="4">
    <source>
        <dbReference type="EMBL" id="XCD08555.1"/>
    </source>
</evidence>
<evidence type="ECO:0000259" key="1">
    <source>
        <dbReference type="Pfam" id="PF23343"/>
    </source>
</evidence>
<dbReference type="EMBL" id="PP511812">
    <property type="protein sequence ID" value="XCD07795.1"/>
    <property type="molecule type" value="Genomic_DNA"/>
</dbReference>
<protein>
    <submittedName>
        <fullName evidence="2">Replication initiator protein</fullName>
    </submittedName>
</protein>
<proteinExistence type="predicted"/>
<name>A0AAU8AVY2_9VIRU</name>